<feature type="chain" id="PRO_5046646951" evidence="2">
    <location>
        <begin position="21"/>
        <end position="322"/>
    </location>
</feature>
<accession>A0ABM7Y4N9</accession>
<dbReference type="Proteomes" id="UP000831327">
    <property type="component" value="Chromosome"/>
</dbReference>
<dbReference type="EMBL" id="AP025637">
    <property type="protein sequence ID" value="BDG73053.1"/>
    <property type="molecule type" value="Genomic_DNA"/>
</dbReference>
<keyword evidence="4" id="KW-1185">Reference proteome</keyword>
<proteinExistence type="inferred from homology"/>
<sequence>MPTRRTVLAAATLAALPARAQGAWAPDGPVRFIQGFAPGGTTDIVARLLAPPFAAALGQPVVVENRPGAGGTLAAEALARARPDGRTMMMLNNAFAVTAATFRRLPYDPLVDVVPVTQVATMPLVFLTPPGGPLSSVAALIAAARAIPGGLNVASVGIGSTQHFVAEAFQAMAGVTLTHVPYRGTPAAVLALRQGDVQLVVETLAAVIGQVRAGEARAIALSTAERFAGLPDVPTMRESGLAEFDLATWFTIGFPAGIPPAAVARIQAETARALADADLSARMRDMGLTPVGSDTATAGAVIRRDIARWRALVASAGIPQQE</sequence>
<comment type="similarity">
    <text evidence="1">Belongs to the UPF0065 (bug) family.</text>
</comment>
<evidence type="ECO:0000313" key="3">
    <source>
        <dbReference type="EMBL" id="BDG73053.1"/>
    </source>
</evidence>
<dbReference type="InterPro" id="IPR042100">
    <property type="entry name" value="Bug_dom1"/>
</dbReference>
<feature type="signal peptide" evidence="2">
    <location>
        <begin position="1"/>
        <end position="20"/>
    </location>
</feature>
<dbReference type="SUPFAM" id="SSF53850">
    <property type="entry name" value="Periplasmic binding protein-like II"/>
    <property type="match status" value="1"/>
</dbReference>
<evidence type="ECO:0000313" key="4">
    <source>
        <dbReference type="Proteomes" id="UP000831327"/>
    </source>
</evidence>
<dbReference type="Pfam" id="PF03401">
    <property type="entry name" value="TctC"/>
    <property type="match status" value="1"/>
</dbReference>
<keyword evidence="2" id="KW-0732">Signal</keyword>
<dbReference type="PIRSF" id="PIRSF017082">
    <property type="entry name" value="YflP"/>
    <property type="match status" value="1"/>
</dbReference>
<dbReference type="InterPro" id="IPR005064">
    <property type="entry name" value="BUG"/>
</dbReference>
<dbReference type="PANTHER" id="PTHR42928">
    <property type="entry name" value="TRICARBOXYLATE-BINDING PROTEIN"/>
    <property type="match status" value="1"/>
</dbReference>
<dbReference type="RefSeq" id="WP_244407287.1">
    <property type="nucleotide sequence ID" value="NZ_AP025637.1"/>
</dbReference>
<protein>
    <submittedName>
        <fullName evidence="3">MFS transporter</fullName>
    </submittedName>
</protein>
<gene>
    <name evidence="3" type="ORF">Rmf_29820</name>
</gene>
<dbReference type="PANTHER" id="PTHR42928:SF5">
    <property type="entry name" value="BLR1237 PROTEIN"/>
    <property type="match status" value="1"/>
</dbReference>
<dbReference type="Gene3D" id="3.40.190.10">
    <property type="entry name" value="Periplasmic binding protein-like II"/>
    <property type="match status" value="1"/>
</dbReference>
<evidence type="ECO:0000256" key="1">
    <source>
        <dbReference type="ARBA" id="ARBA00006987"/>
    </source>
</evidence>
<name>A0ABM7Y4N9_9PROT</name>
<dbReference type="Gene3D" id="3.40.190.150">
    <property type="entry name" value="Bordetella uptake gene, domain 1"/>
    <property type="match status" value="1"/>
</dbReference>
<reference evidence="3 4" key="1">
    <citation type="journal article" date="2016" name="Microbes Environ.">
        <title>Phylogenetically diverse aerobic anoxygenic phototrophic bacteria isolated from epilithic biofilms in Tama river, Japan.</title>
        <authorList>
            <person name="Hirose S."/>
            <person name="Matsuura K."/>
            <person name="Haruta S."/>
        </authorList>
    </citation>
    <scope>NUCLEOTIDE SEQUENCE [LARGE SCALE GENOMIC DNA]</scope>
    <source>
        <strain evidence="3 4">S08</strain>
    </source>
</reference>
<organism evidence="3 4">
    <name type="scientific">Roseomonas fluvialis</name>
    <dbReference type="NCBI Taxonomy" id="1750527"/>
    <lineage>
        <taxon>Bacteria</taxon>
        <taxon>Pseudomonadati</taxon>
        <taxon>Pseudomonadota</taxon>
        <taxon>Alphaproteobacteria</taxon>
        <taxon>Acetobacterales</taxon>
        <taxon>Roseomonadaceae</taxon>
        <taxon>Roseomonas</taxon>
    </lineage>
</organism>
<evidence type="ECO:0000256" key="2">
    <source>
        <dbReference type="SAM" id="SignalP"/>
    </source>
</evidence>